<dbReference type="InterPro" id="IPR011009">
    <property type="entry name" value="Kinase-like_dom_sf"/>
</dbReference>
<evidence type="ECO:0000256" key="15">
    <source>
        <dbReference type="ARBA" id="ARBA00023170"/>
    </source>
</evidence>
<dbReference type="InterPro" id="IPR017441">
    <property type="entry name" value="Protein_kinase_ATP_BS"/>
</dbReference>
<keyword evidence="4" id="KW-0597">Phosphoprotein</keyword>
<dbReference type="Pfam" id="PF07714">
    <property type="entry name" value="PK_Tyr_Ser-Thr"/>
    <property type="match status" value="1"/>
</dbReference>
<dbReference type="PANTHER" id="PTHR45631:SF114">
    <property type="entry name" value="OS05G0525800 PROTEIN"/>
    <property type="match status" value="1"/>
</dbReference>
<dbReference type="EC" id="2.7.11.1" evidence="2"/>
<comment type="catalytic activity">
    <reaction evidence="17">
        <text>L-seryl-[protein] + ATP = O-phospho-L-seryl-[protein] + ADP + H(+)</text>
        <dbReference type="Rhea" id="RHEA:17989"/>
        <dbReference type="Rhea" id="RHEA-COMP:9863"/>
        <dbReference type="Rhea" id="RHEA-COMP:11604"/>
        <dbReference type="ChEBI" id="CHEBI:15378"/>
        <dbReference type="ChEBI" id="CHEBI:29999"/>
        <dbReference type="ChEBI" id="CHEBI:30616"/>
        <dbReference type="ChEBI" id="CHEBI:83421"/>
        <dbReference type="ChEBI" id="CHEBI:456216"/>
        <dbReference type="EC" id="2.7.11.1"/>
    </reaction>
</comment>
<dbReference type="PROSITE" id="PS00107">
    <property type="entry name" value="PROTEIN_KINASE_ATP"/>
    <property type="match status" value="1"/>
</dbReference>
<keyword evidence="7 20" id="KW-0812">Transmembrane</keyword>
<feature type="transmembrane region" description="Helical" evidence="20">
    <location>
        <begin position="565"/>
        <end position="588"/>
    </location>
</feature>
<evidence type="ECO:0000256" key="11">
    <source>
        <dbReference type="ARBA" id="ARBA00022777"/>
    </source>
</evidence>
<dbReference type="InterPro" id="IPR032675">
    <property type="entry name" value="LRR_dom_sf"/>
</dbReference>
<evidence type="ECO:0000256" key="4">
    <source>
        <dbReference type="ARBA" id="ARBA00022553"/>
    </source>
</evidence>
<dbReference type="PROSITE" id="PS50011">
    <property type="entry name" value="PROTEIN_KINASE_DOM"/>
    <property type="match status" value="1"/>
</dbReference>
<evidence type="ECO:0000259" key="22">
    <source>
        <dbReference type="PROSITE" id="PS50011"/>
    </source>
</evidence>
<dbReference type="Pfam" id="PF13855">
    <property type="entry name" value="LRR_8"/>
    <property type="match status" value="1"/>
</dbReference>
<reference evidence="24" key="1">
    <citation type="submission" date="2024-06" db="EMBL/GenBank/DDBJ databases">
        <authorList>
            <person name="Ryan C."/>
        </authorList>
    </citation>
    <scope>NUCLEOTIDE SEQUENCE [LARGE SCALE GENOMIC DNA]</scope>
</reference>
<evidence type="ECO:0000256" key="7">
    <source>
        <dbReference type="ARBA" id="ARBA00022692"/>
    </source>
</evidence>
<dbReference type="CDD" id="cd14066">
    <property type="entry name" value="STKc_IRAK"/>
    <property type="match status" value="1"/>
</dbReference>
<evidence type="ECO:0000256" key="5">
    <source>
        <dbReference type="ARBA" id="ARBA00022614"/>
    </source>
</evidence>
<dbReference type="SMART" id="SM00369">
    <property type="entry name" value="LRR_TYP"/>
    <property type="match status" value="2"/>
</dbReference>
<keyword evidence="5" id="KW-0433">Leucine-rich repeat</keyword>
<reference evidence="23 24" key="2">
    <citation type="submission" date="2024-10" db="EMBL/GenBank/DDBJ databases">
        <authorList>
            <person name="Ryan C."/>
        </authorList>
    </citation>
    <scope>NUCLEOTIDE SEQUENCE [LARGE SCALE GENOMIC DNA]</scope>
</reference>
<feature type="binding site" evidence="18">
    <location>
        <position position="668"/>
    </location>
    <ligand>
        <name>ATP</name>
        <dbReference type="ChEBI" id="CHEBI:30616"/>
    </ligand>
</feature>
<feature type="signal peptide" evidence="21">
    <location>
        <begin position="1"/>
        <end position="18"/>
    </location>
</feature>
<evidence type="ECO:0000313" key="23">
    <source>
        <dbReference type="EMBL" id="CAL4909203.1"/>
    </source>
</evidence>
<proteinExistence type="predicted"/>
<comment type="catalytic activity">
    <reaction evidence="16">
        <text>L-threonyl-[protein] + ATP = O-phospho-L-threonyl-[protein] + ADP + H(+)</text>
        <dbReference type="Rhea" id="RHEA:46608"/>
        <dbReference type="Rhea" id="RHEA-COMP:11060"/>
        <dbReference type="Rhea" id="RHEA-COMP:11605"/>
        <dbReference type="ChEBI" id="CHEBI:15378"/>
        <dbReference type="ChEBI" id="CHEBI:30013"/>
        <dbReference type="ChEBI" id="CHEBI:30616"/>
        <dbReference type="ChEBI" id="CHEBI:61977"/>
        <dbReference type="ChEBI" id="CHEBI:456216"/>
        <dbReference type="EC" id="2.7.11.1"/>
    </reaction>
</comment>
<keyword evidence="3" id="KW-0723">Serine/threonine-protein kinase</keyword>
<dbReference type="FunFam" id="3.30.200.20:FF:000178">
    <property type="entry name" value="serine/threonine-protein kinase PBS1-like"/>
    <property type="match status" value="1"/>
</dbReference>
<keyword evidence="6" id="KW-0808">Transferase</keyword>
<evidence type="ECO:0000256" key="3">
    <source>
        <dbReference type="ARBA" id="ARBA00022527"/>
    </source>
</evidence>
<dbReference type="Gene3D" id="1.10.510.10">
    <property type="entry name" value="Transferase(Phosphotransferase) domain 1"/>
    <property type="match status" value="1"/>
</dbReference>
<feature type="region of interest" description="Disordered" evidence="19">
    <location>
        <begin position="928"/>
        <end position="973"/>
    </location>
</feature>
<evidence type="ECO:0000256" key="8">
    <source>
        <dbReference type="ARBA" id="ARBA00022729"/>
    </source>
</evidence>
<evidence type="ECO:0000256" key="13">
    <source>
        <dbReference type="ARBA" id="ARBA00022989"/>
    </source>
</evidence>
<keyword evidence="12 18" id="KW-0067">ATP-binding</keyword>
<evidence type="ECO:0000313" key="24">
    <source>
        <dbReference type="Proteomes" id="UP001497457"/>
    </source>
</evidence>
<dbReference type="SMART" id="SM00220">
    <property type="entry name" value="S_TKc"/>
    <property type="match status" value="1"/>
</dbReference>
<keyword evidence="11" id="KW-0418">Kinase</keyword>
<evidence type="ECO:0000256" key="6">
    <source>
        <dbReference type="ARBA" id="ARBA00022679"/>
    </source>
</evidence>
<evidence type="ECO:0000256" key="14">
    <source>
        <dbReference type="ARBA" id="ARBA00023136"/>
    </source>
</evidence>
<evidence type="ECO:0000256" key="12">
    <source>
        <dbReference type="ARBA" id="ARBA00022840"/>
    </source>
</evidence>
<evidence type="ECO:0000256" key="18">
    <source>
        <dbReference type="PROSITE-ProRule" id="PRU10141"/>
    </source>
</evidence>
<organism evidence="23 24">
    <name type="scientific">Urochloa decumbens</name>
    <dbReference type="NCBI Taxonomy" id="240449"/>
    <lineage>
        <taxon>Eukaryota</taxon>
        <taxon>Viridiplantae</taxon>
        <taxon>Streptophyta</taxon>
        <taxon>Embryophyta</taxon>
        <taxon>Tracheophyta</taxon>
        <taxon>Spermatophyta</taxon>
        <taxon>Magnoliopsida</taxon>
        <taxon>Liliopsida</taxon>
        <taxon>Poales</taxon>
        <taxon>Poaceae</taxon>
        <taxon>PACMAD clade</taxon>
        <taxon>Panicoideae</taxon>
        <taxon>Panicodae</taxon>
        <taxon>Paniceae</taxon>
        <taxon>Melinidinae</taxon>
        <taxon>Urochloa</taxon>
    </lineage>
</organism>
<dbReference type="InterPro" id="IPR001611">
    <property type="entry name" value="Leu-rich_rpt"/>
</dbReference>
<dbReference type="FunFam" id="1.10.510.10:FF:000146">
    <property type="entry name" value="LRR receptor-like serine/threonine-protein kinase IOS1"/>
    <property type="match status" value="1"/>
</dbReference>
<dbReference type="InterPro" id="IPR008271">
    <property type="entry name" value="Ser/Thr_kinase_AS"/>
</dbReference>
<keyword evidence="24" id="KW-1185">Reference proteome</keyword>
<evidence type="ECO:0000256" key="16">
    <source>
        <dbReference type="ARBA" id="ARBA00047899"/>
    </source>
</evidence>
<dbReference type="InterPro" id="IPR024788">
    <property type="entry name" value="Malectin-like_Carb-bd_dom"/>
</dbReference>
<evidence type="ECO:0000256" key="2">
    <source>
        <dbReference type="ARBA" id="ARBA00012513"/>
    </source>
</evidence>
<sequence>MAAKPWLLLVSLAAGATAGVLRQAHAQPDSIGILINISINDFTTFSDASTRIGGMIHSMHMCVVHLSMVIAGFISIDCGLPGTAGYVDSTTKLWTVPDAGFTDTGSNHNISAEYTTQVPSQRYHNVRSFPDGARNCYTLSSLVAGLKYLVRTAFIYGNYDGLGLLPIFDLYIGVNFWGTVNVSSLDGYVVMEAIVVVPDDFVQVCMVNTGTGTPFISLLDLRPLKNLLYPQVNAMQGLVLLGRTNFAPGTEGVRYPDDPHDRVWAPWIDAAAFDVISTTNKVLNIDNDLFDAPSKVMQTAITPLNATKPIYFYWDSKPQLRDPTPQYVAVMYFSELQLLPNNSVREFYVNVNGELFSPGGITPDYLRSNAVYSEVPFPASARYNVTISATANSTLPPFINAFEVFSIISTTNPTTDSQDVSAIAAIKAKYRVQKNWMGDPCGPKNLAWNGLTCSYGVSIPPKIIGVNISFSGLNGDISSSFANLRAVRYLNLSHNNLTGSIPDIISQLPSLTVLDLTGNQLSGSIPPGLLKRTQDGYLNLQYGNNPDLCTNADSCKPPKGKSKHAIYIAVPVVLIVVIGLLVALFFWFMRRRKKGSTTNTVKPENETPASDVPRGDAHSPSSLQLENRRFTYSELVAITNNFERLLGQGGFGEVYSGSLPDGTRVAVKLRSQTSNPDDRQFLAEAQILTRIHHKNLVSMIGYCKDEQHMALVFEYMSEGTLHEQIVGNRSDGRCLTWRQRLRMALDSAQGLEYLHKGCNPPLIHRDVKATNILLNEKLEAKIADFGLSKAFGHVSGTQVGTNSLVVVGTFGYIDPEYYKTQTATTKSDVYSFGVVLLELVTGKPAILHDPEPTNITDWARRRLARGNIEGVVDARMQGDYDVNSVWKVAEIALKCTVQASLERPSMTDVVGKLQECLQLEELRTGDAATGSFYTGTSRDPNSGYNANSAATTASEMEHDIGWESRMDTGPVAR</sequence>
<dbReference type="InterPro" id="IPR003591">
    <property type="entry name" value="Leu-rich_rpt_typical-subtyp"/>
</dbReference>
<dbReference type="EMBL" id="OZ075122">
    <property type="protein sequence ID" value="CAL4909203.1"/>
    <property type="molecule type" value="Genomic_DNA"/>
</dbReference>
<dbReference type="FunFam" id="3.80.10.10:FF:000129">
    <property type="entry name" value="Leucine-rich repeat receptor-like kinase"/>
    <property type="match status" value="1"/>
</dbReference>
<dbReference type="InterPro" id="IPR001245">
    <property type="entry name" value="Ser-Thr/Tyr_kinase_cat_dom"/>
</dbReference>
<keyword evidence="10 18" id="KW-0547">Nucleotide-binding</keyword>
<dbReference type="CDD" id="cd12087">
    <property type="entry name" value="TM_EGFR-like"/>
    <property type="match status" value="1"/>
</dbReference>
<evidence type="ECO:0000256" key="9">
    <source>
        <dbReference type="ARBA" id="ARBA00022737"/>
    </source>
</evidence>
<accession>A0ABC8WK65</accession>
<dbReference type="PROSITE" id="PS00108">
    <property type="entry name" value="PROTEIN_KINASE_ST"/>
    <property type="match status" value="1"/>
</dbReference>
<dbReference type="Gene3D" id="3.80.10.10">
    <property type="entry name" value="Ribonuclease Inhibitor"/>
    <property type="match status" value="1"/>
</dbReference>
<dbReference type="GO" id="GO:0004674">
    <property type="term" value="F:protein serine/threonine kinase activity"/>
    <property type="evidence" value="ECO:0007669"/>
    <property type="project" value="UniProtKB-KW"/>
</dbReference>
<keyword evidence="13 20" id="KW-1133">Transmembrane helix</keyword>
<dbReference type="PANTHER" id="PTHR45631">
    <property type="entry name" value="OS07G0107800 PROTEIN-RELATED"/>
    <property type="match status" value="1"/>
</dbReference>
<feature type="region of interest" description="Disordered" evidence="19">
    <location>
        <begin position="596"/>
        <end position="623"/>
    </location>
</feature>
<protein>
    <recommendedName>
        <fullName evidence="2">non-specific serine/threonine protein kinase</fullName>
        <ecNumber evidence="2">2.7.11.1</ecNumber>
    </recommendedName>
</protein>
<dbReference type="Gene3D" id="3.30.200.20">
    <property type="entry name" value="Phosphorylase Kinase, domain 1"/>
    <property type="match status" value="1"/>
</dbReference>
<dbReference type="GO" id="GO:0005886">
    <property type="term" value="C:plasma membrane"/>
    <property type="evidence" value="ECO:0007669"/>
    <property type="project" value="UniProtKB-SubCell"/>
</dbReference>
<dbReference type="GO" id="GO:0005524">
    <property type="term" value="F:ATP binding"/>
    <property type="evidence" value="ECO:0007669"/>
    <property type="project" value="UniProtKB-UniRule"/>
</dbReference>
<evidence type="ECO:0000256" key="1">
    <source>
        <dbReference type="ARBA" id="ARBA00004162"/>
    </source>
</evidence>
<evidence type="ECO:0000256" key="10">
    <source>
        <dbReference type="ARBA" id="ARBA00022741"/>
    </source>
</evidence>
<name>A0ABC8WK65_9POAL</name>
<feature type="compositionally biased region" description="Basic and acidic residues" evidence="19">
    <location>
        <begin position="955"/>
        <end position="966"/>
    </location>
</feature>
<feature type="compositionally biased region" description="Polar residues" evidence="19">
    <location>
        <begin position="931"/>
        <end position="954"/>
    </location>
</feature>
<keyword evidence="8 21" id="KW-0732">Signal</keyword>
<dbReference type="Proteomes" id="UP001497457">
    <property type="component" value="Chromosome 12b"/>
</dbReference>
<evidence type="ECO:0000256" key="20">
    <source>
        <dbReference type="SAM" id="Phobius"/>
    </source>
</evidence>
<dbReference type="SUPFAM" id="SSF52058">
    <property type="entry name" value="L domain-like"/>
    <property type="match status" value="1"/>
</dbReference>
<dbReference type="AlphaFoldDB" id="A0ABC8WK65"/>
<dbReference type="SUPFAM" id="SSF56112">
    <property type="entry name" value="Protein kinase-like (PK-like)"/>
    <property type="match status" value="1"/>
</dbReference>
<evidence type="ECO:0000256" key="21">
    <source>
        <dbReference type="SAM" id="SignalP"/>
    </source>
</evidence>
<evidence type="ECO:0000256" key="19">
    <source>
        <dbReference type="SAM" id="MobiDB-lite"/>
    </source>
</evidence>
<dbReference type="PROSITE" id="PS51450">
    <property type="entry name" value="LRR"/>
    <property type="match status" value="1"/>
</dbReference>
<evidence type="ECO:0000256" key="17">
    <source>
        <dbReference type="ARBA" id="ARBA00048679"/>
    </source>
</evidence>
<dbReference type="Pfam" id="PF12819">
    <property type="entry name" value="Malectin_like"/>
    <property type="match status" value="1"/>
</dbReference>
<keyword evidence="14 20" id="KW-0472">Membrane</keyword>
<feature type="domain" description="Protein kinase" evidence="22">
    <location>
        <begin position="640"/>
        <end position="917"/>
    </location>
</feature>
<keyword evidence="15" id="KW-0675">Receptor</keyword>
<comment type="subcellular location">
    <subcellularLocation>
        <location evidence="1">Cell membrane</location>
        <topology evidence="1">Single-pass membrane protein</topology>
    </subcellularLocation>
</comment>
<keyword evidence="9" id="KW-0677">Repeat</keyword>
<dbReference type="InterPro" id="IPR000719">
    <property type="entry name" value="Prot_kinase_dom"/>
</dbReference>
<feature type="chain" id="PRO_5044795658" description="non-specific serine/threonine protein kinase" evidence="21">
    <location>
        <begin position="19"/>
        <end position="973"/>
    </location>
</feature>
<gene>
    <name evidence="23" type="ORF">URODEC1_LOCUS13548</name>
</gene>